<evidence type="ECO:0000256" key="1">
    <source>
        <dbReference type="SAM" id="MobiDB-lite"/>
    </source>
</evidence>
<dbReference type="HOGENOM" id="CLU_030803_0_0_11"/>
<feature type="domain" description="N,N-dimethylformamidase beta subunit-like C-terminal" evidence="2">
    <location>
        <begin position="65"/>
        <end position="435"/>
    </location>
</feature>
<evidence type="ECO:0000259" key="2">
    <source>
        <dbReference type="Pfam" id="PF20254"/>
    </source>
</evidence>
<dbReference type="AlphaFoldDB" id="A0A0F7FTP2"/>
<name>A0A0F7FTP2_9ACTN</name>
<dbReference type="EMBL" id="CP009922">
    <property type="protein sequence ID" value="AKG43082.1"/>
    <property type="molecule type" value="Genomic_DNA"/>
</dbReference>
<evidence type="ECO:0000313" key="4">
    <source>
        <dbReference type="Proteomes" id="UP000034034"/>
    </source>
</evidence>
<feature type="region of interest" description="Disordered" evidence="1">
    <location>
        <begin position="1"/>
        <end position="33"/>
    </location>
</feature>
<feature type="region of interest" description="Disordered" evidence="1">
    <location>
        <begin position="468"/>
        <end position="488"/>
    </location>
</feature>
<dbReference type="Pfam" id="PF20254">
    <property type="entry name" value="DMFA2_C"/>
    <property type="match status" value="1"/>
</dbReference>
<evidence type="ECO:0000313" key="3">
    <source>
        <dbReference type="EMBL" id="AKG43082.1"/>
    </source>
</evidence>
<sequence length="488" mass="52767">MTGACSLWGGQDPEPAGEADQPGDPGWRITDTGADDAIEGYADRVSVDPGEKFGLYVSTPAPAYRVSAYRIGWYGGAQARRVWRSEPQPGAVQRAPSFFPATGTVRADWERGLSVSTEGWPEGAYLLRLDAEGGDRGQRYVPLVVRSREAAGRTVLLHAPATWQAYNRWGGYSLYEGKDGGDRTRALVVSFDRPYDKDGAEKFLAYERAAVVLAERLNIPLSYTTGLDVDRDPEVLRDAAQVVILGHDEYMTPAQKAHLLAARDAGTNLAILGANTCFRRVRLDPTPLEPKHTGDRRIVACYKSAYTQDPNHGHQDALVTTDFRAAPGADPESSLTGVLYEGYPVDAPYVVHRPEHWAFEGTGVRAGDAFDHLVGVEYDRVTPAAPTPEGIEIVAHSPLVCNGTASHQDSAYYTVDSGAGVFAVGTMRWVEALMAGTDENGGNHGMDARTGEFVTKVTENILRTFANGPAAHTHPAHGNVPEVYGDQT</sequence>
<dbReference type="PATRIC" id="fig|408015.6.peg.1732"/>
<gene>
    <name evidence="3" type="ORF">SXIM_16980</name>
</gene>
<dbReference type="STRING" id="408015.SXIM_16980"/>
<reference evidence="3" key="1">
    <citation type="submission" date="2019-08" db="EMBL/GenBank/DDBJ databases">
        <title>Complete genome sequence of a mangrove-derived Streptomyces xiamenensis.</title>
        <authorList>
            <person name="Xu J."/>
        </authorList>
    </citation>
    <scope>NUCLEOTIDE SEQUENCE</scope>
    <source>
        <strain evidence="3">318</strain>
    </source>
</reference>
<dbReference type="InterPro" id="IPR046540">
    <property type="entry name" value="DMFA2_C"/>
</dbReference>
<protein>
    <recommendedName>
        <fullName evidence="2">N,N-dimethylformamidase beta subunit-like C-terminal domain-containing protein</fullName>
    </recommendedName>
</protein>
<dbReference type="KEGG" id="sxi:SXIM_16980"/>
<accession>A0A0F7FTP2</accession>
<dbReference type="Proteomes" id="UP000034034">
    <property type="component" value="Chromosome"/>
</dbReference>
<organism evidence="3 4">
    <name type="scientific">Streptomyces xiamenensis</name>
    <dbReference type="NCBI Taxonomy" id="408015"/>
    <lineage>
        <taxon>Bacteria</taxon>
        <taxon>Bacillati</taxon>
        <taxon>Actinomycetota</taxon>
        <taxon>Actinomycetes</taxon>
        <taxon>Kitasatosporales</taxon>
        <taxon>Streptomycetaceae</taxon>
        <taxon>Streptomyces</taxon>
    </lineage>
</organism>
<proteinExistence type="predicted"/>
<keyword evidence="4" id="KW-1185">Reference proteome</keyword>